<dbReference type="GO" id="GO:0016020">
    <property type="term" value="C:membrane"/>
    <property type="evidence" value="ECO:0007669"/>
    <property type="project" value="UniProtKB-SubCell"/>
</dbReference>
<comment type="subcellular location">
    <subcellularLocation>
        <location evidence="1">Membrane</location>
        <topology evidence="1">Single-pass membrane protein</topology>
    </subcellularLocation>
</comment>
<dbReference type="Gene3D" id="2.40.128.260">
    <property type="entry name" value="Type IV secretion system, VirB10/TraB/TrbI"/>
    <property type="match status" value="1"/>
</dbReference>
<keyword evidence="9" id="KW-1185">Reference proteome</keyword>
<keyword evidence="5 7" id="KW-0472">Membrane</keyword>
<keyword evidence="8" id="KW-0614">Plasmid</keyword>
<evidence type="ECO:0000256" key="5">
    <source>
        <dbReference type="ARBA" id="ARBA00023136"/>
    </source>
</evidence>
<dbReference type="Pfam" id="PF03743">
    <property type="entry name" value="TrbI"/>
    <property type="match status" value="1"/>
</dbReference>
<feature type="compositionally biased region" description="Basic and acidic residues" evidence="6">
    <location>
        <begin position="1"/>
        <end position="18"/>
    </location>
</feature>
<dbReference type="RefSeq" id="WP_306041799.1">
    <property type="nucleotide sequence ID" value="NZ_CP132309.1"/>
</dbReference>
<dbReference type="AlphaFoldDB" id="A0AA50CSQ2"/>
<keyword evidence="4 7" id="KW-1133">Transmembrane helix</keyword>
<evidence type="ECO:0000313" key="8">
    <source>
        <dbReference type="EMBL" id="WLS01366.1"/>
    </source>
</evidence>
<dbReference type="Proteomes" id="UP001234585">
    <property type="component" value="Plasmid unnamed7"/>
</dbReference>
<name>A0AA50CSQ2_9HYPH</name>
<evidence type="ECO:0000256" key="4">
    <source>
        <dbReference type="ARBA" id="ARBA00022989"/>
    </source>
</evidence>
<feature type="region of interest" description="Disordered" evidence="6">
    <location>
        <begin position="1"/>
        <end position="32"/>
    </location>
</feature>
<dbReference type="EMBL" id="CP132309">
    <property type="protein sequence ID" value="WLS01366.1"/>
    <property type="molecule type" value="Genomic_DNA"/>
</dbReference>
<gene>
    <name evidence="8" type="ORF">Q9313_28630</name>
</gene>
<feature type="transmembrane region" description="Helical" evidence="7">
    <location>
        <begin position="38"/>
        <end position="57"/>
    </location>
</feature>
<organism evidence="8 9">
    <name type="scientific">Shinella sumterensis</name>
    <dbReference type="NCBI Taxonomy" id="1967501"/>
    <lineage>
        <taxon>Bacteria</taxon>
        <taxon>Pseudomonadati</taxon>
        <taxon>Pseudomonadota</taxon>
        <taxon>Alphaproteobacteria</taxon>
        <taxon>Hyphomicrobiales</taxon>
        <taxon>Rhizobiaceae</taxon>
        <taxon>Shinella</taxon>
    </lineage>
</organism>
<evidence type="ECO:0000256" key="2">
    <source>
        <dbReference type="ARBA" id="ARBA00010265"/>
    </source>
</evidence>
<accession>A0AA50CSQ2</accession>
<dbReference type="InterPro" id="IPR042217">
    <property type="entry name" value="T4SS_VirB10/TrbI"/>
</dbReference>
<proteinExistence type="inferred from homology"/>
<evidence type="ECO:0000256" key="7">
    <source>
        <dbReference type="SAM" id="Phobius"/>
    </source>
</evidence>
<dbReference type="CDD" id="cd16431">
    <property type="entry name" value="IcmE"/>
    <property type="match status" value="1"/>
</dbReference>
<keyword evidence="3 7" id="KW-0812">Transmembrane</keyword>
<geneLocation type="plasmid" evidence="8 9">
    <name>unnamed7</name>
</geneLocation>
<dbReference type="InterPro" id="IPR005498">
    <property type="entry name" value="T4SS_VirB10/TraB/TrbI"/>
</dbReference>
<evidence type="ECO:0000256" key="1">
    <source>
        <dbReference type="ARBA" id="ARBA00004167"/>
    </source>
</evidence>
<protein>
    <submittedName>
        <fullName evidence="8">DotG/IcmE/VirB10 family protein</fullName>
    </submittedName>
</protein>
<dbReference type="InterPro" id="IPR049855">
    <property type="entry name" value="DotG/IcmE-like_C"/>
</dbReference>
<sequence>MSDENKENVTPEPEREDVAPGLDRSAEVNARPKKRGNMLQTVVVVGLLASAVGYVGYQTLKPGELDASRIARGPGNIDATPAGSELANSERYQQSLNTVNDDGAARAQQAGSSFIATPDEPLRNVDDVRDVTKDPVARRPIAPANVETTEQVDHVTPDRRRQQPDDYSDINILAERMGVQQAALMAQWSPRPSGLTMVVQQDLYKTPAQRQAEAEALLAKNANGADASAVGGDTLISAGQFVFARTVNASDSDTPGPVVVEIMKQGPLYRARLLGQFSQNKNTSALIVEFNRMVLADGREVAVSAYAVDSRRGSIALTSGVDKRWVERYGPRLAGAFIDGLGSTLGRVGQQVVVGDNSTTIVNTEASMKQALYAGAGRVGSELAGEIADSAPKGPLVKLDSGYTIGILFMESVQAPALSAASYSLKQ</sequence>
<evidence type="ECO:0000313" key="9">
    <source>
        <dbReference type="Proteomes" id="UP001234585"/>
    </source>
</evidence>
<reference evidence="8 9" key="1">
    <citation type="submission" date="2023-08" db="EMBL/GenBank/DDBJ databases">
        <title>Pathogen: clinical or host-associated sample.</title>
        <authorList>
            <person name="Hergert J."/>
            <person name="Casey R."/>
            <person name="Wagner J."/>
            <person name="Young E.L."/>
            <person name="Oakeson K.F."/>
        </authorList>
    </citation>
    <scope>NUCLEOTIDE SEQUENCE [LARGE SCALE GENOMIC DNA]</scope>
    <source>
        <strain evidence="8 9">1760953</strain>
        <plasmid evidence="8 9">unnamed7</plasmid>
    </source>
</reference>
<evidence type="ECO:0000256" key="6">
    <source>
        <dbReference type="SAM" id="MobiDB-lite"/>
    </source>
</evidence>
<comment type="similarity">
    <text evidence="2">Belongs to the TrbI/VirB10 family.</text>
</comment>
<evidence type="ECO:0000256" key="3">
    <source>
        <dbReference type="ARBA" id="ARBA00022692"/>
    </source>
</evidence>